<gene>
    <name evidence="3" type="primary">ylaJ</name>
    <name evidence="3" type="ORF">GCM10007096_02420</name>
</gene>
<dbReference type="NCBIfam" id="TIGR02898">
    <property type="entry name" value="spore_YhcN_YlaJ"/>
    <property type="match status" value="1"/>
</dbReference>
<feature type="compositionally biased region" description="Polar residues" evidence="1">
    <location>
        <begin position="175"/>
        <end position="188"/>
    </location>
</feature>
<feature type="signal peptide" evidence="2">
    <location>
        <begin position="1"/>
        <end position="20"/>
    </location>
</feature>
<evidence type="ECO:0000256" key="2">
    <source>
        <dbReference type="SAM" id="SignalP"/>
    </source>
</evidence>
<keyword evidence="3" id="KW-0449">Lipoprotein</keyword>
<dbReference type="InterPro" id="IPR019076">
    <property type="entry name" value="Spore_lipoprot_YhcN/YlaJ-like"/>
</dbReference>
<dbReference type="AlphaFoldDB" id="A0A8J2ZR88"/>
<dbReference type="Pfam" id="PF09580">
    <property type="entry name" value="Spore_YhcN_YlaJ"/>
    <property type="match status" value="1"/>
</dbReference>
<organism evidence="3 4">
    <name type="scientific">Pullulanibacillus pueri</name>
    <dbReference type="NCBI Taxonomy" id="1437324"/>
    <lineage>
        <taxon>Bacteria</taxon>
        <taxon>Bacillati</taxon>
        <taxon>Bacillota</taxon>
        <taxon>Bacilli</taxon>
        <taxon>Bacillales</taxon>
        <taxon>Sporolactobacillaceae</taxon>
        <taxon>Pullulanibacillus</taxon>
    </lineage>
</organism>
<evidence type="ECO:0000313" key="4">
    <source>
        <dbReference type="Proteomes" id="UP000656813"/>
    </source>
</evidence>
<dbReference type="EMBL" id="BMFV01000001">
    <property type="protein sequence ID" value="GGH74319.1"/>
    <property type="molecule type" value="Genomic_DNA"/>
</dbReference>
<feature type="compositionally biased region" description="Basic and acidic residues" evidence="1">
    <location>
        <begin position="163"/>
        <end position="174"/>
    </location>
</feature>
<reference evidence="3" key="2">
    <citation type="submission" date="2020-09" db="EMBL/GenBank/DDBJ databases">
        <authorList>
            <person name="Sun Q."/>
            <person name="Zhou Y."/>
        </authorList>
    </citation>
    <scope>NUCLEOTIDE SEQUENCE</scope>
    <source>
        <strain evidence="3">CGMCC 1.12777</strain>
    </source>
</reference>
<dbReference type="PROSITE" id="PS51257">
    <property type="entry name" value="PROKAR_LIPOPROTEIN"/>
    <property type="match status" value="1"/>
</dbReference>
<comment type="caution">
    <text evidence="3">The sequence shown here is derived from an EMBL/GenBank/DDBJ whole genome shotgun (WGS) entry which is preliminary data.</text>
</comment>
<accession>A0A8J2ZR88</accession>
<sequence>MFKKGLAIVTCLFVLSGCTAGQKNQGADENQNIHISEVKQTVDNKQKNLNGKQVARRLVNIATRIPDVHDATAIVAGDYAVVGIDIDKDLDRTKAGNIKNSVTEALTKDPYGANAIVTSDPDIIQRLKNMGAEIRKGKPLSGIAGELALIVERLVPEVPNKVIPDKNETNDQNKIDQSNKNNQKNVNPKINEKPKNQVQ</sequence>
<evidence type="ECO:0000313" key="3">
    <source>
        <dbReference type="EMBL" id="GGH74319.1"/>
    </source>
</evidence>
<dbReference type="Proteomes" id="UP000656813">
    <property type="component" value="Unassembled WGS sequence"/>
</dbReference>
<dbReference type="InterPro" id="IPR014247">
    <property type="entry name" value="Spore_lipoprot_YhcN/YlaJ"/>
</dbReference>
<dbReference type="RefSeq" id="WP_188495227.1">
    <property type="nucleotide sequence ID" value="NZ_BMFV01000001.1"/>
</dbReference>
<name>A0A8J2ZR88_9BACL</name>
<feature type="region of interest" description="Disordered" evidence="1">
    <location>
        <begin position="161"/>
        <end position="199"/>
    </location>
</feature>
<feature type="compositionally biased region" description="Basic and acidic residues" evidence="1">
    <location>
        <begin position="190"/>
        <end position="199"/>
    </location>
</feature>
<reference evidence="3" key="1">
    <citation type="journal article" date="2014" name="Int. J. Syst. Evol. Microbiol.">
        <title>Complete genome sequence of Corynebacterium casei LMG S-19264T (=DSM 44701T), isolated from a smear-ripened cheese.</title>
        <authorList>
            <consortium name="US DOE Joint Genome Institute (JGI-PGF)"/>
            <person name="Walter F."/>
            <person name="Albersmeier A."/>
            <person name="Kalinowski J."/>
            <person name="Ruckert C."/>
        </authorList>
    </citation>
    <scope>NUCLEOTIDE SEQUENCE</scope>
    <source>
        <strain evidence="3">CGMCC 1.12777</strain>
    </source>
</reference>
<keyword evidence="4" id="KW-1185">Reference proteome</keyword>
<keyword evidence="2" id="KW-0732">Signal</keyword>
<evidence type="ECO:0000256" key="1">
    <source>
        <dbReference type="SAM" id="MobiDB-lite"/>
    </source>
</evidence>
<proteinExistence type="predicted"/>
<feature type="chain" id="PRO_5039260774" evidence="2">
    <location>
        <begin position="21"/>
        <end position="199"/>
    </location>
</feature>
<protein>
    <submittedName>
        <fullName evidence="3">Putative lipoprotein YlaJ</fullName>
    </submittedName>
</protein>
<dbReference type="GO" id="GO:0030435">
    <property type="term" value="P:sporulation resulting in formation of a cellular spore"/>
    <property type="evidence" value="ECO:0007669"/>
    <property type="project" value="InterPro"/>
</dbReference>